<sequence>MPILAITARMMSFAVTPGRSVPSTVIAMVRNGASGRVWVAMTCSTSEVPMPKARAPNAPWVEVCESPHTTVMPGWVRPSCGPTTWTMPCSASPRGCRRTPNSAQLARSVSICLREVSSAMREKMSCVGVLWSSVAIVRSGRRSARPARRSPSKACGEVTSWSRCRSM</sequence>
<protein>
    <submittedName>
        <fullName evidence="1">Uncharacterized protein</fullName>
    </submittedName>
</protein>
<comment type="caution">
    <text evidence="1">The sequence shown here is derived from an EMBL/GenBank/DDBJ whole genome shotgun (WGS) entry which is preliminary data.</text>
</comment>
<dbReference type="AlphaFoldDB" id="A0A2N4T2T3"/>
<organism evidence="1 2">
    <name type="scientific">Kocuria flava</name>
    <dbReference type="NCBI Taxonomy" id="446860"/>
    <lineage>
        <taxon>Bacteria</taxon>
        <taxon>Bacillati</taxon>
        <taxon>Actinomycetota</taxon>
        <taxon>Actinomycetes</taxon>
        <taxon>Micrococcales</taxon>
        <taxon>Micrococcaceae</taxon>
        <taxon>Kocuria</taxon>
    </lineage>
</organism>
<proteinExistence type="predicted"/>
<dbReference type="EMBL" id="LOMZ01000001">
    <property type="protein sequence ID" value="PLC12530.1"/>
    <property type="molecule type" value="Genomic_DNA"/>
</dbReference>
<dbReference type="Proteomes" id="UP000234632">
    <property type="component" value="Unassembled WGS sequence"/>
</dbReference>
<name>A0A2N4T2T3_9MICC</name>
<gene>
    <name evidence="1" type="ORF">AUQ48_10240</name>
</gene>
<evidence type="ECO:0000313" key="2">
    <source>
        <dbReference type="Proteomes" id="UP000234632"/>
    </source>
</evidence>
<reference evidence="1 2" key="1">
    <citation type="submission" date="2015-12" db="EMBL/GenBank/DDBJ databases">
        <authorList>
            <person name="Shamseldin A."/>
            <person name="Moawad H."/>
            <person name="Abd El-Rahim W.M."/>
            <person name="Sadowsky M.J."/>
        </authorList>
    </citation>
    <scope>NUCLEOTIDE SEQUENCE [LARGE SCALE GENOMIC DNA]</scope>
    <source>
        <strain evidence="1 2">S43</strain>
    </source>
</reference>
<evidence type="ECO:0000313" key="1">
    <source>
        <dbReference type="EMBL" id="PLC12530.1"/>
    </source>
</evidence>
<accession>A0A2N4T2T3</accession>